<name>A0AA36H8S9_CYLNA</name>
<protein>
    <submittedName>
        <fullName evidence="1">Uncharacterized protein</fullName>
    </submittedName>
</protein>
<dbReference type="AlphaFoldDB" id="A0AA36H8S9"/>
<dbReference type="Pfam" id="PF03269">
    <property type="entry name" value="DUF268"/>
    <property type="match status" value="2"/>
</dbReference>
<organism evidence="1 2">
    <name type="scientific">Cylicocyclus nassatus</name>
    <name type="common">Nematode worm</name>
    <dbReference type="NCBI Taxonomy" id="53992"/>
    <lineage>
        <taxon>Eukaryota</taxon>
        <taxon>Metazoa</taxon>
        <taxon>Ecdysozoa</taxon>
        <taxon>Nematoda</taxon>
        <taxon>Chromadorea</taxon>
        <taxon>Rhabditida</taxon>
        <taxon>Rhabditina</taxon>
        <taxon>Rhabditomorpha</taxon>
        <taxon>Strongyloidea</taxon>
        <taxon>Strongylidae</taxon>
        <taxon>Cylicocyclus</taxon>
    </lineage>
</organism>
<reference evidence="1" key="1">
    <citation type="submission" date="2023-07" db="EMBL/GenBank/DDBJ databases">
        <authorList>
            <consortium name="CYATHOMIX"/>
        </authorList>
    </citation>
    <scope>NUCLEOTIDE SEQUENCE</scope>
    <source>
        <strain evidence="1">N/A</strain>
    </source>
</reference>
<dbReference type="Proteomes" id="UP001176961">
    <property type="component" value="Unassembled WGS sequence"/>
</dbReference>
<accession>A0AA36H8S9</accession>
<comment type="caution">
    <text evidence="1">The sequence shown here is derived from an EMBL/GenBank/DDBJ whole genome shotgun (WGS) entry which is preliminary data.</text>
</comment>
<evidence type="ECO:0000313" key="1">
    <source>
        <dbReference type="EMBL" id="CAJ0606265.1"/>
    </source>
</evidence>
<dbReference type="InterPro" id="IPR004951">
    <property type="entry name" value="DUF268_CAE_spp"/>
</dbReference>
<keyword evidence="2" id="KW-1185">Reference proteome</keyword>
<dbReference type="EMBL" id="CATQJL010000316">
    <property type="protein sequence ID" value="CAJ0606265.1"/>
    <property type="molecule type" value="Genomic_DNA"/>
</dbReference>
<gene>
    <name evidence="1" type="ORF">CYNAS_LOCUS18248</name>
</gene>
<evidence type="ECO:0000313" key="2">
    <source>
        <dbReference type="Proteomes" id="UP001176961"/>
    </source>
</evidence>
<sequence>MIEVLVILQQYYNDKAKPNPFVWDMVESMMAAPAAAVGYGEQGLAVLYALRDYPVVNMTGVVIGSQLPWVEVQALHSGARKVLTVDYQKINVIGSKKIEYIHPIEFANDWRNSVGKYDFAISFSSIEHSGLGRYGDPIDPVGDLREAQKILCLLKRGGVAFIVIKFCFTSYQKGLQFSIVSKHVRNAIFGGIFYLGIPVGRDSIFYNAHRLYGRMRLAMIMTGFEWLATYRGSNPHSQRRTENDYKEYTDKYIDLYVMKRI</sequence>
<proteinExistence type="predicted"/>